<dbReference type="CDD" id="cd06718">
    <property type="entry name" value="PDZ_Par6-like"/>
    <property type="match status" value="1"/>
</dbReference>
<keyword evidence="5" id="KW-0796">Tight junction</keyword>
<dbReference type="SMART" id="SM00228">
    <property type="entry name" value="PDZ"/>
    <property type="match status" value="1"/>
</dbReference>
<dbReference type="AlphaFoldDB" id="A0AAD9DXV0"/>
<dbReference type="InterPro" id="IPR053793">
    <property type="entry name" value="PB1-like"/>
</dbReference>
<dbReference type="PROSITE" id="PS50106">
    <property type="entry name" value="PDZ"/>
    <property type="match status" value="1"/>
</dbReference>
<evidence type="ECO:0000256" key="4">
    <source>
        <dbReference type="ARBA" id="ARBA00008625"/>
    </source>
</evidence>
<dbReference type="PROSITE" id="PS51745">
    <property type="entry name" value="PB1"/>
    <property type="match status" value="1"/>
</dbReference>
<keyword evidence="8" id="KW-0132">Cell division</keyword>
<evidence type="ECO:0008006" key="17">
    <source>
        <dbReference type="Google" id="ProtNLM"/>
    </source>
</evidence>
<keyword evidence="10" id="KW-0472">Membrane</keyword>
<dbReference type="GO" id="GO:0005923">
    <property type="term" value="C:bicellular tight junction"/>
    <property type="evidence" value="ECO:0007669"/>
    <property type="project" value="UniProtKB-SubCell"/>
</dbReference>
<comment type="caution">
    <text evidence="15">The sequence shown here is derived from an EMBL/GenBank/DDBJ whole genome shotgun (WGS) entry which is preliminary data.</text>
</comment>
<dbReference type="Gene3D" id="3.10.20.90">
    <property type="entry name" value="Phosphatidylinositol 3-kinase Catalytic Subunit, Chain A, domain 1"/>
    <property type="match status" value="1"/>
</dbReference>
<evidence type="ECO:0000256" key="9">
    <source>
        <dbReference type="ARBA" id="ARBA00022949"/>
    </source>
</evidence>
<comment type="similarity">
    <text evidence="4">Belongs to the PAR6 family.</text>
</comment>
<evidence type="ECO:0000256" key="12">
    <source>
        <dbReference type="SAM" id="MobiDB-lite"/>
    </source>
</evidence>
<dbReference type="Gene3D" id="2.30.42.10">
    <property type="match status" value="1"/>
</dbReference>
<evidence type="ECO:0000256" key="6">
    <source>
        <dbReference type="ARBA" id="ARBA00022475"/>
    </source>
</evidence>
<evidence type="ECO:0000259" key="13">
    <source>
        <dbReference type="PROSITE" id="PS50106"/>
    </source>
</evidence>
<dbReference type="GO" id="GO:0007163">
    <property type="term" value="P:establishment or maintenance of cell polarity"/>
    <property type="evidence" value="ECO:0007669"/>
    <property type="project" value="TreeGrafter"/>
</dbReference>
<evidence type="ECO:0000313" key="16">
    <source>
        <dbReference type="Proteomes" id="UP001239994"/>
    </source>
</evidence>
<evidence type="ECO:0000256" key="7">
    <source>
        <dbReference type="ARBA" id="ARBA00022490"/>
    </source>
</evidence>
<keyword evidence="6" id="KW-1003">Cell membrane</keyword>
<dbReference type="GO" id="GO:0005938">
    <property type="term" value="C:cell cortex"/>
    <property type="evidence" value="ECO:0007669"/>
    <property type="project" value="TreeGrafter"/>
</dbReference>
<dbReference type="InterPro" id="IPR000270">
    <property type="entry name" value="PB1_dom"/>
</dbReference>
<feature type="region of interest" description="Disordered" evidence="12">
    <location>
        <begin position="107"/>
        <end position="134"/>
    </location>
</feature>
<sequence>MIRNFGKSLSLRCCSVVELFPSLAPKFGAEFRRFSLDRYEPGMFEDFRQLILFLHHLYNTEVFISYADVHGELLPINNEDNFSKAVSASRPLLRIYIRQREELDRGNISSDGVTRRKKSAVRRGGDDSHRRPHIQIGMPQNFRPVSSVIDVDILPECHRRVRLYHQGSHRPLGFYIRDGTTVRVTPHGLEKALGIFISRMVPGGLAESTGLLAINDQVLEVNDIDVRGKSLDQVTEMMVANSRNLIITVKPANQHNNVRSRSCVTPNPKPVLDDEGCLSYPGLPIIMGVYESVANGYDSDTDSDLVCEKATGPSFRCSSPPMATRYPHRHVHDQSRCRGFPYSQVSCRSQPCLNHISHSGPRSTLCREMTSQQQYRSSPAFRQSSSSMHDILSKLHSDMRQRLMVPDGAMEEDEIVIIV</sequence>
<evidence type="ECO:0000256" key="11">
    <source>
        <dbReference type="ARBA" id="ARBA00023306"/>
    </source>
</evidence>
<organism evidence="15 16">
    <name type="scientific">Electrophorus voltai</name>
    <dbReference type="NCBI Taxonomy" id="2609070"/>
    <lineage>
        <taxon>Eukaryota</taxon>
        <taxon>Metazoa</taxon>
        <taxon>Chordata</taxon>
        <taxon>Craniata</taxon>
        <taxon>Vertebrata</taxon>
        <taxon>Euteleostomi</taxon>
        <taxon>Actinopterygii</taxon>
        <taxon>Neopterygii</taxon>
        <taxon>Teleostei</taxon>
        <taxon>Ostariophysi</taxon>
        <taxon>Gymnotiformes</taxon>
        <taxon>Gymnotoidei</taxon>
        <taxon>Gymnotidae</taxon>
        <taxon>Electrophorus</taxon>
    </lineage>
</organism>
<evidence type="ECO:0000256" key="5">
    <source>
        <dbReference type="ARBA" id="ARBA00022427"/>
    </source>
</evidence>
<gene>
    <name evidence="15" type="ORF">P4O66_010599</name>
</gene>
<dbReference type="GO" id="GO:0007098">
    <property type="term" value="P:centrosome cycle"/>
    <property type="evidence" value="ECO:0007669"/>
    <property type="project" value="TreeGrafter"/>
</dbReference>
<keyword evidence="7" id="KW-0963">Cytoplasm</keyword>
<dbReference type="GO" id="GO:0005634">
    <property type="term" value="C:nucleus"/>
    <property type="evidence" value="ECO:0007669"/>
    <property type="project" value="TreeGrafter"/>
</dbReference>
<comment type="subcellular location">
    <subcellularLocation>
        <location evidence="2">Cell junction</location>
        <location evidence="2">Tight junction</location>
    </subcellularLocation>
    <subcellularLocation>
        <location evidence="1">Cell membrane</location>
    </subcellularLocation>
    <subcellularLocation>
        <location evidence="3">Cytoplasm</location>
    </subcellularLocation>
</comment>
<dbReference type="PANTHER" id="PTHR14102">
    <property type="entry name" value="PAR-6-RELATED"/>
    <property type="match status" value="1"/>
</dbReference>
<keyword evidence="11" id="KW-0131">Cell cycle</keyword>
<evidence type="ECO:0000256" key="2">
    <source>
        <dbReference type="ARBA" id="ARBA00004435"/>
    </source>
</evidence>
<evidence type="ECO:0000256" key="10">
    <source>
        <dbReference type="ARBA" id="ARBA00023136"/>
    </source>
</evidence>
<dbReference type="InterPro" id="IPR036034">
    <property type="entry name" value="PDZ_sf"/>
</dbReference>
<keyword evidence="16" id="KW-1185">Reference proteome</keyword>
<dbReference type="SMART" id="SM00666">
    <property type="entry name" value="PB1"/>
    <property type="match status" value="1"/>
</dbReference>
<dbReference type="PANTHER" id="PTHR14102:SF3">
    <property type="entry name" value="PARTITIONING DEFECTIVE 6 HOMOLOG GAMMA"/>
    <property type="match status" value="1"/>
</dbReference>
<proteinExistence type="inferred from homology"/>
<keyword evidence="9" id="KW-0965">Cell junction</keyword>
<protein>
    <recommendedName>
        <fullName evidence="17">Par-6 family cell polarity regulator gamma b</fullName>
    </recommendedName>
</protein>
<dbReference type="Pfam" id="PF00564">
    <property type="entry name" value="PB1"/>
    <property type="match status" value="1"/>
</dbReference>
<dbReference type="SUPFAM" id="SSF50156">
    <property type="entry name" value="PDZ domain-like"/>
    <property type="match status" value="1"/>
</dbReference>
<dbReference type="GO" id="GO:0016324">
    <property type="term" value="C:apical plasma membrane"/>
    <property type="evidence" value="ECO:0007669"/>
    <property type="project" value="TreeGrafter"/>
</dbReference>
<evidence type="ECO:0000313" key="15">
    <source>
        <dbReference type="EMBL" id="KAK1795422.1"/>
    </source>
</evidence>
<dbReference type="Proteomes" id="UP001239994">
    <property type="component" value="Unassembled WGS sequence"/>
</dbReference>
<dbReference type="InterPro" id="IPR001478">
    <property type="entry name" value="PDZ"/>
</dbReference>
<name>A0AAD9DXV0_9TELE</name>
<feature type="domain" description="PDZ" evidence="13">
    <location>
        <begin position="160"/>
        <end position="253"/>
    </location>
</feature>
<evidence type="ECO:0000256" key="3">
    <source>
        <dbReference type="ARBA" id="ARBA00004496"/>
    </source>
</evidence>
<dbReference type="GO" id="GO:0051301">
    <property type="term" value="P:cell division"/>
    <property type="evidence" value="ECO:0007669"/>
    <property type="project" value="UniProtKB-KW"/>
</dbReference>
<evidence type="ECO:0000259" key="14">
    <source>
        <dbReference type="PROSITE" id="PS51745"/>
    </source>
</evidence>
<dbReference type="GO" id="GO:0060341">
    <property type="term" value="P:regulation of cellular localization"/>
    <property type="evidence" value="ECO:0007669"/>
    <property type="project" value="TreeGrafter"/>
</dbReference>
<dbReference type="SUPFAM" id="SSF54277">
    <property type="entry name" value="CAD &amp; PB1 domains"/>
    <property type="match status" value="1"/>
</dbReference>
<accession>A0AAD9DXV0</accession>
<reference evidence="15" key="1">
    <citation type="submission" date="2023-03" db="EMBL/GenBank/DDBJ databases">
        <title>Electrophorus voltai genome.</title>
        <authorList>
            <person name="Bian C."/>
        </authorList>
    </citation>
    <scope>NUCLEOTIDE SEQUENCE</scope>
    <source>
        <strain evidence="15">CB-2022</strain>
        <tissue evidence="15">Muscle</tissue>
    </source>
</reference>
<dbReference type="Pfam" id="PF00595">
    <property type="entry name" value="PDZ"/>
    <property type="match status" value="1"/>
</dbReference>
<dbReference type="EMBL" id="JAROKS010000016">
    <property type="protein sequence ID" value="KAK1795422.1"/>
    <property type="molecule type" value="Genomic_DNA"/>
</dbReference>
<evidence type="ECO:0000256" key="8">
    <source>
        <dbReference type="ARBA" id="ARBA00022618"/>
    </source>
</evidence>
<dbReference type="FunFam" id="3.10.20.90:FF:000031">
    <property type="entry name" value="Partitioning defective 6 homolog alpha"/>
    <property type="match status" value="1"/>
</dbReference>
<feature type="domain" description="PB1" evidence="14">
    <location>
        <begin position="20"/>
        <end position="100"/>
    </location>
</feature>
<dbReference type="FunFam" id="2.30.42.10:FF:000030">
    <property type="entry name" value="Partitioning defective 6 homolog beta"/>
    <property type="match status" value="1"/>
</dbReference>
<dbReference type="InterPro" id="IPR051741">
    <property type="entry name" value="PAR6_homolog"/>
</dbReference>
<evidence type="ECO:0000256" key="1">
    <source>
        <dbReference type="ARBA" id="ARBA00004236"/>
    </source>
</evidence>